<dbReference type="Pfam" id="PF04231">
    <property type="entry name" value="Endonuclease_1"/>
    <property type="match status" value="1"/>
</dbReference>
<evidence type="ECO:0000256" key="3">
    <source>
        <dbReference type="ARBA" id="ARBA00022801"/>
    </source>
</evidence>
<sequence length="237" mass="27356">MASVLLLLWWQPALAQRAENFREAKQQATKLYQGLAVNNTFYCGCRIDSSQKRWQPDWHSCGFQPRKQPARASRIEWEHIVPAWEFGHQLQCWQQGGRKYCENTSQRFNLMESDLHNLVPAIGEVNGDRSNYRFSQWNAQAGQYGQCGMVVDFKGKKVQPPERARGAIARAYLYMHDTYQLPLASAQQKLFNVWNRSYPVSNNECQRDEAIAKVQGNHNIYVQSVCLRRGNSGKIAQ</sequence>
<organism evidence="4 5">
    <name type="scientific">Shewanella yunxiaonensis</name>
    <dbReference type="NCBI Taxonomy" id="2829809"/>
    <lineage>
        <taxon>Bacteria</taxon>
        <taxon>Pseudomonadati</taxon>
        <taxon>Pseudomonadota</taxon>
        <taxon>Gammaproteobacteria</taxon>
        <taxon>Alteromonadales</taxon>
        <taxon>Shewanellaceae</taxon>
        <taxon>Shewanella</taxon>
    </lineage>
</organism>
<dbReference type="Proteomes" id="UP000679575">
    <property type="component" value="Chromosome"/>
</dbReference>
<evidence type="ECO:0000256" key="1">
    <source>
        <dbReference type="ARBA" id="ARBA00006429"/>
    </source>
</evidence>
<protein>
    <submittedName>
        <fullName evidence="4">Endonuclease</fullName>
    </submittedName>
</protein>
<evidence type="ECO:0000313" key="4">
    <source>
        <dbReference type="EMBL" id="QUN07671.1"/>
    </source>
</evidence>
<dbReference type="InterPro" id="IPR044925">
    <property type="entry name" value="His-Me_finger_sf"/>
</dbReference>
<keyword evidence="2" id="KW-0540">Nuclease</keyword>
<dbReference type="EMBL" id="CP073587">
    <property type="protein sequence ID" value="QUN07671.1"/>
    <property type="molecule type" value="Genomic_DNA"/>
</dbReference>
<name>A0ABX7YZU7_9GAMM</name>
<keyword evidence="5" id="KW-1185">Reference proteome</keyword>
<dbReference type="PANTHER" id="PTHR33607">
    <property type="entry name" value="ENDONUCLEASE-1"/>
    <property type="match status" value="1"/>
</dbReference>
<keyword evidence="4" id="KW-0255">Endonuclease</keyword>
<accession>A0ABX7YZU7</accession>
<proteinExistence type="inferred from homology"/>
<dbReference type="GO" id="GO:0004519">
    <property type="term" value="F:endonuclease activity"/>
    <property type="evidence" value="ECO:0007669"/>
    <property type="project" value="UniProtKB-KW"/>
</dbReference>
<reference evidence="4 5" key="1">
    <citation type="submission" date="2021-04" db="EMBL/GenBank/DDBJ databases">
        <title>Novel species identification of genus Shewanella.</title>
        <authorList>
            <person name="Liu G."/>
        </authorList>
    </citation>
    <scope>NUCLEOTIDE SEQUENCE [LARGE SCALE GENOMIC DNA]</scope>
    <source>
        <strain evidence="4 5">FJAT-54481</strain>
    </source>
</reference>
<evidence type="ECO:0000256" key="2">
    <source>
        <dbReference type="ARBA" id="ARBA00022722"/>
    </source>
</evidence>
<dbReference type="InterPro" id="IPR007346">
    <property type="entry name" value="Endonuclease-I"/>
</dbReference>
<dbReference type="SUPFAM" id="SSF54060">
    <property type="entry name" value="His-Me finger endonucleases"/>
    <property type="match status" value="1"/>
</dbReference>
<gene>
    <name evidence="4" type="ORF">KDN34_13875</name>
</gene>
<evidence type="ECO:0000313" key="5">
    <source>
        <dbReference type="Proteomes" id="UP000679575"/>
    </source>
</evidence>
<comment type="similarity">
    <text evidence="1">Belongs to the EndA/NucM nuclease family.</text>
</comment>
<dbReference type="RefSeq" id="WP_212596668.1">
    <property type="nucleotide sequence ID" value="NZ_CP073587.1"/>
</dbReference>
<keyword evidence="3" id="KW-0378">Hydrolase</keyword>
<dbReference type="PANTHER" id="PTHR33607:SF2">
    <property type="entry name" value="ENDONUCLEASE-1"/>
    <property type="match status" value="1"/>
</dbReference>